<keyword evidence="2" id="KW-1185">Reference proteome</keyword>
<comment type="caution">
    <text evidence="1">The sequence shown here is derived from an EMBL/GenBank/DDBJ whole genome shotgun (WGS) entry which is preliminary data.</text>
</comment>
<evidence type="ECO:0000313" key="1">
    <source>
        <dbReference type="EMBL" id="KAK7278469.1"/>
    </source>
</evidence>
<protein>
    <submittedName>
        <fullName evidence="1">Uncharacterized protein</fullName>
    </submittedName>
</protein>
<dbReference type="Proteomes" id="UP001359559">
    <property type="component" value="Unassembled WGS sequence"/>
</dbReference>
<gene>
    <name evidence="1" type="ORF">RJT34_23498</name>
</gene>
<name>A0AAN9IH94_CLITE</name>
<proteinExistence type="predicted"/>
<sequence length="99" mass="10689">MCLVVRSSHLIILLLRATLALTTVFPLPPLLTSVHPLPLLTADFPLPASVHLSVHLSGLQLLIHLSLPLLTSDFPLPASVHLSVHLSGLQVLMWLVSTL</sequence>
<evidence type="ECO:0000313" key="2">
    <source>
        <dbReference type="Proteomes" id="UP001359559"/>
    </source>
</evidence>
<reference evidence="1 2" key="1">
    <citation type="submission" date="2024-01" db="EMBL/GenBank/DDBJ databases">
        <title>The genomes of 5 underutilized Papilionoideae crops provide insights into root nodulation and disease resistance.</title>
        <authorList>
            <person name="Yuan L."/>
        </authorList>
    </citation>
    <scope>NUCLEOTIDE SEQUENCE [LARGE SCALE GENOMIC DNA]</scope>
    <source>
        <strain evidence="1">LY-2023</strain>
        <tissue evidence="1">Leaf</tissue>
    </source>
</reference>
<dbReference type="EMBL" id="JAYKXN010000006">
    <property type="protein sequence ID" value="KAK7278469.1"/>
    <property type="molecule type" value="Genomic_DNA"/>
</dbReference>
<dbReference type="AlphaFoldDB" id="A0AAN9IH94"/>
<accession>A0AAN9IH94</accession>
<organism evidence="1 2">
    <name type="scientific">Clitoria ternatea</name>
    <name type="common">Butterfly pea</name>
    <dbReference type="NCBI Taxonomy" id="43366"/>
    <lineage>
        <taxon>Eukaryota</taxon>
        <taxon>Viridiplantae</taxon>
        <taxon>Streptophyta</taxon>
        <taxon>Embryophyta</taxon>
        <taxon>Tracheophyta</taxon>
        <taxon>Spermatophyta</taxon>
        <taxon>Magnoliopsida</taxon>
        <taxon>eudicotyledons</taxon>
        <taxon>Gunneridae</taxon>
        <taxon>Pentapetalae</taxon>
        <taxon>rosids</taxon>
        <taxon>fabids</taxon>
        <taxon>Fabales</taxon>
        <taxon>Fabaceae</taxon>
        <taxon>Papilionoideae</taxon>
        <taxon>50 kb inversion clade</taxon>
        <taxon>NPAAA clade</taxon>
        <taxon>indigoferoid/millettioid clade</taxon>
        <taxon>Phaseoleae</taxon>
        <taxon>Clitoria</taxon>
    </lineage>
</organism>